<gene>
    <name evidence="5" type="ORF">M569_15754</name>
</gene>
<evidence type="ECO:0000313" key="5">
    <source>
        <dbReference type="EMBL" id="EPS59056.1"/>
    </source>
</evidence>
<dbReference type="InterPro" id="IPR006626">
    <property type="entry name" value="PbH1"/>
</dbReference>
<name>S8C3T1_9LAMI</name>
<dbReference type="SUPFAM" id="SSF51126">
    <property type="entry name" value="Pectin lyase-like"/>
    <property type="match status" value="1"/>
</dbReference>
<dbReference type="Proteomes" id="UP000015453">
    <property type="component" value="Unassembled WGS sequence"/>
</dbReference>
<evidence type="ECO:0000313" key="6">
    <source>
        <dbReference type="Proteomes" id="UP000015453"/>
    </source>
</evidence>
<dbReference type="Gene3D" id="2.160.20.10">
    <property type="entry name" value="Single-stranded right-handed beta-helix, Pectin lyase-like"/>
    <property type="match status" value="1"/>
</dbReference>
<dbReference type="PANTHER" id="PTHR31339">
    <property type="entry name" value="PECTIN LYASE-RELATED"/>
    <property type="match status" value="1"/>
</dbReference>
<dbReference type="AlphaFoldDB" id="S8C3T1"/>
<evidence type="ECO:0000256" key="3">
    <source>
        <dbReference type="ARBA" id="ARBA00023295"/>
    </source>
</evidence>
<dbReference type="SMART" id="SM00710">
    <property type="entry name" value="PbH1"/>
    <property type="match status" value="5"/>
</dbReference>
<evidence type="ECO:0000256" key="4">
    <source>
        <dbReference type="RuleBase" id="RU361169"/>
    </source>
</evidence>
<proteinExistence type="inferred from homology"/>
<feature type="non-terminal residue" evidence="5">
    <location>
        <position position="288"/>
    </location>
</feature>
<comment type="similarity">
    <text evidence="1 4">Belongs to the glycosyl hydrolase 28 family.</text>
</comment>
<evidence type="ECO:0000256" key="2">
    <source>
        <dbReference type="ARBA" id="ARBA00022801"/>
    </source>
</evidence>
<reference evidence="5 6" key="1">
    <citation type="journal article" date="2013" name="BMC Genomics">
        <title>The miniature genome of a carnivorous plant Genlisea aurea contains a low number of genes and short non-coding sequences.</title>
        <authorList>
            <person name="Leushkin E.V."/>
            <person name="Sutormin R.A."/>
            <person name="Nabieva E.R."/>
            <person name="Penin A.A."/>
            <person name="Kondrashov A.S."/>
            <person name="Logacheva M.D."/>
        </authorList>
    </citation>
    <scope>NUCLEOTIDE SEQUENCE [LARGE SCALE GENOMIC DNA]</scope>
</reference>
<comment type="caution">
    <text evidence="5">The sequence shown here is derived from an EMBL/GenBank/DDBJ whole genome shotgun (WGS) entry which is preliminary data.</text>
</comment>
<keyword evidence="2 4" id="KW-0378">Hydrolase</keyword>
<dbReference type="InterPro" id="IPR000743">
    <property type="entry name" value="Glyco_hydro_28"/>
</dbReference>
<keyword evidence="3 4" id="KW-0326">Glycosidase</keyword>
<sequence>FSGNNGTIDGQGWVWWEKLYAHSLNYSRPDLVELISSDNIVVSNLTFLNAPAWNIHPVYCRKILVQNITVYAPPDSPKTSGIVPDSSEYVCIERCNVSTGYDAVVLKSGWDEYGISYGKPAEKIRVQNVDLRSSSGSGFAVGSEMSGGISNVTAKGLRIRDSFVGIQIKTGKGRGGYVRDVLIRGSAMENVKVGIKATGKCAGHPDDLYDPDAIPSVEGIAFRDIVGTDVATAGVFSGISGSPFTSIRLDNVSLSANSSWTCDNVAGSSADVVPEPCPALLGGYGILA</sequence>
<feature type="non-terminal residue" evidence="5">
    <location>
        <position position="1"/>
    </location>
</feature>
<keyword evidence="6" id="KW-1185">Reference proteome</keyword>
<accession>S8C3T1</accession>
<evidence type="ECO:0008006" key="7">
    <source>
        <dbReference type="Google" id="ProtNLM"/>
    </source>
</evidence>
<dbReference type="GO" id="GO:0005975">
    <property type="term" value="P:carbohydrate metabolic process"/>
    <property type="evidence" value="ECO:0007669"/>
    <property type="project" value="InterPro"/>
</dbReference>
<dbReference type="PANTHER" id="PTHR31339:SF5">
    <property type="entry name" value="HYDROLASE FAMILY 28 PROTEIN, PUTATIVE, EXPRESSED-RELATED"/>
    <property type="match status" value="1"/>
</dbReference>
<organism evidence="5 6">
    <name type="scientific">Genlisea aurea</name>
    <dbReference type="NCBI Taxonomy" id="192259"/>
    <lineage>
        <taxon>Eukaryota</taxon>
        <taxon>Viridiplantae</taxon>
        <taxon>Streptophyta</taxon>
        <taxon>Embryophyta</taxon>
        <taxon>Tracheophyta</taxon>
        <taxon>Spermatophyta</taxon>
        <taxon>Magnoliopsida</taxon>
        <taxon>eudicotyledons</taxon>
        <taxon>Gunneridae</taxon>
        <taxon>Pentapetalae</taxon>
        <taxon>asterids</taxon>
        <taxon>lamiids</taxon>
        <taxon>Lamiales</taxon>
        <taxon>Lentibulariaceae</taxon>
        <taxon>Genlisea</taxon>
    </lineage>
</organism>
<dbReference type="InterPro" id="IPR051801">
    <property type="entry name" value="GH28_Enzymes"/>
</dbReference>
<dbReference type="EMBL" id="AUSU01008670">
    <property type="protein sequence ID" value="EPS59056.1"/>
    <property type="molecule type" value="Genomic_DNA"/>
</dbReference>
<evidence type="ECO:0000256" key="1">
    <source>
        <dbReference type="ARBA" id="ARBA00008834"/>
    </source>
</evidence>
<dbReference type="GO" id="GO:0004650">
    <property type="term" value="F:polygalacturonase activity"/>
    <property type="evidence" value="ECO:0007669"/>
    <property type="project" value="InterPro"/>
</dbReference>
<dbReference type="Pfam" id="PF00295">
    <property type="entry name" value="Glyco_hydro_28"/>
    <property type="match status" value="1"/>
</dbReference>
<dbReference type="OrthoDB" id="187139at2759"/>
<protein>
    <recommendedName>
        <fullName evidence="7">Polygalacturonase</fullName>
    </recommendedName>
</protein>
<dbReference type="InterPro" id="IPR011050">
    <property type="entry name" value="Pectin_lyase_fold/virulence"/>
</dbReference>
<dbReference type="InterPro" id="IPR012334">
    <property type="entry name" value="Pectin_lyas_fold"/>
</dbReference>